<protein>
    <submittedName>
        <fullName evidence="3">Uncharacterized protein</fullName>
    </submittedName>
</protein>
<keyword evidence="2" id="KW-0732">Signal</keyword>
<evidence type="ECO:0000256" key="2">
    <source>
        <dbReference type="SAM" id="SignalP"/>
    </source>
</evidence>
<evidence type="ECO:0000313" key="4">
    <source>
        <dbReference type="Proteomes" id="UP000179023"/>
    </source>
</evidence>
<accession>A0A1G2KI78</accession>
<organism evidence="3 4">
    <name type="scientific">Candidatus Sungbacteria bacterium RIFCSPHIGHO2_02_FULL_47_11</name>
    <dbReference type="NCBI Taxonomy" id="1802270"/>
    <lineage>
        <taxon>Bacteria</taxon>
        <taxon>Candidatus Sungiibacteriota</taxon>
    </lineage>
</organism>
<dbReference type="Proteomes" id="UP000179023">
    <property type="component" value="Unassembled WGS sequence"/>
</dbReference>
<dbReference type="EMBL" id="MHQI01000072">
    <property type="protein sequence ID" value="OGZ98150.1"/>
    <property type="molecule type" value="Genomic_DNA"/>
</dbReference>
<comment type="caution">
    <text evidence="3">The sequence shown here is derived from an EMBL/GenBank/DDBJ whole genome shotgun (WGS) entry which is preliminary data.</text>
</comment>
<sequence>MNLARSILVVRKFLIVFVLLGLCPALAMAAEESSVMEGKIRASVGGLPAAPAGDSGEPAGIPADAPMTPPVVPASPQGIPNALKKSPFPMPTRPGGEQMIFSQPNTQPGIINPEAVPPTAAPDPMESEINLAVQQHVLNSSRTSGMFEVFDAQLSKNRKLNLLMVEGPSQKIGNVFRTAVKFQDVNSGEIVDLNFDVQAAGEQIIVVNMAITKINGEDRLAQNVNNNAPLFGTESNWSSGGQLPAIFANPDSINNK</sequence>
<feature type="region of interest" description="Disordered" evidence="1">
    <location>
        <begin position="49"/>
        <end position="92"/>
    </location>
</feature>
<dbReference type="STRING" id="1802270.A3C07_05000"/>
<reference evidence="3 4" key="1">
    <citation type="journal article" date="2016" name="Nat. Commun.">
        <title>Thousands of microbial genomes shed light on interconnected biogeochemical processes in an aquifer system.</title>
        <authorList>
            <person name="Anantharaman K."/>
            <person name="Brown C.T."/>
            <person name="Hug L.A."/>
            <person name="Sharon I."/>
            <person name="Castelle C.J."/>
            <person name="Probst A.J."/>
            <person name="Thomas B.C."/>
            <person name="Singh A."/>
            <person name="Wilkins M.J."/>
            <person name="Karaoz U."/>
            <person name="Brodie E.L."/>
            <person name="Williams K.H."/>
            <person name="Hubbard S.S."/>
            <person name="Banfield J.F."/>
        </authorList>
    </citation>
    <scope>NUCLEOTIDE SEQUENCE [LARGE SCALE GENOMIC DNA]</scope>
</reference>
<feature type="signal peptide" evidence="2">
    <location>
        <begin position="1"/>
        <end position="29"/>
    </location>
</feature>
<feature type="chain" id="PRO_5009583401" evidence="2">
    <location>
        <begin position="30"/>
        <end position="256"/>
    </location>
</feature>
<proteinExistence type="predicted"/>
<evidence type="ECO:0000256" key="1">
    <source>
        <dbReference type="SAM" id="MobiDB-lite"/>
    </source>
</evidence>
<name>A0A1G2KI78_9BACT</name>
<evidence type="ECO:0000313" key="3">
    <source>
        <dbReference type="EMBL" id="OGZ98150.1"/>
    </source>
</evidence>
<gene>
    <name evidence="3" type="ORF">A3C07_05000</name>
</gene>
<dbReference type="AlphaFoldDB" id="A0A1G2KI78"/>